<feature type="signal peptide" evidence="1">
    <location>
        <begin position="1"/>
        <end position="21"/>
    </location>
</feature>
<dbReference type="RefSeq" id="WP_166536354.1">
    <property type="nucleotide sequence ID" value="NZ_JAABLM010000004.1"/>
</dbReference>
<accession>A0ABW9Z7B4</accession>
<evidence type="ECO:0000256" key="1">
    <source>
        <dbReference type="SAM" id="SignalP"/>
    </source>
</evidence>
<proteinExistence type="predicted"/>
<reference evidence="3" key="1">
    <citation type="submission" date="2020-01" db="EMBL/GenBank/DDBJ databases">
        <title>Sphingomonas sp. strain CSW-10.</title>
        <authorList>
            <person name="Chen W.-M."/>
        </authorList>
    </citation>
    <scope>NUCLEOTIDE SEQUENCE [LARGE SCALE GENOMIC DNA]</scope>
    <source>
        <strain evidence="3">NST-5</strain>
    </source>
</reference>
<feature type="chain" id="PRO_5045696121" description="Lipoprotein" evidence="1">
    <location>
        <begin position="22"/>
        <end position="165"/>
    </location>
</feature>
<dbReference type="EMBL" id="JAABLM010000004">
    <property type="protein sequence ID" value="NBL64529.1"/>
    <property type="molecule type" value="Genomic_DNA"/>
</dbReference>
<keyword evidence="3" id="KW-1185">Reference proteome</keyword>
<gene>
    <name evidence="2" type="ORF">GV828_04860</name>
</gene>
<organism evidence="2 3">
    <name type="scientific">Flavobacterium ichthyis</name>
    <dbReference type="NCBI Taxonomy" id="2698827"/>
    <lineage>
        <taxon>Bacteria</taxon>
        <taxon>Pseudomonadati</taxon>
        <taxon>Bacteroidota</taxon>
        <taxon>Flavobacteriia</taxon>
        <taxon>Flavobacteriales</taxon>
        <taxon>Flavobacteriaceae</taxon>
        <taxon>Flavobacterium</taxon>
    </lineage>
</organism>
<dbReference type="PROSITE" id="PS51257">
    <property type="entry name" value="PROKAR_LIPOPROTEIN"/>
    <property type="match status" value="1"/>
</dbReference>
<sequence>MKKLFYLLLTTTLFTSCIFLNNSSDDFVPTGNEYRPVVMNRANFESSVALLPPKPIENSGKIYVRGQLLFINEKREGFHIFNYENPSSPIPIAYIQIPGATDLAMREGTIYINQAVDLVTIQYGIDSQNFTITNRNRNIFPQMLDPNGFLGEHGSDEIIVNYEQL</sequence>
<dbReference type="Proteomes" id="UP000798602">
    <property type="component" value="Unassembled WGS sequence"/>
</dbReference>
<evidence type="ECO:0000313" key="2">
    <source>
        <dbReference type="EMBL" id="NBL64529.1"/>
    </source>
</evidence>
<comment type="caution">
    <text evidence="2">The sequence shown here is derived from an EMBL/GenBank/DDBJ whole genome shotgun (WGS) entry which is preliminary data.</text>
</comment>
<evidence type="ECO:0000313" key="3">
    <source>
        <dbReference type="Proteomes" id="UP000798602"/>
    </source>
</evidence>
<name>A0ABW9Z7B4_9FLAO</name>
<evidence type="ECO:0008006" key="4">
    <source>
        <dbReference type="Google" id="ProtNLM"/>
    </source>
</evidence>
<keyword evidence="1" id="KW-0732">Signal</keyword>
<protein>
    <recommendedName>
        <fullName evidence="4">Lipoprotein</fullName>
    </recommendedName>
</protein>